<feature type="domain" description="DUF397" evidence="1">
    <location>
        <begin position="10"/>
        <end position="61"/>
    </location>
</feature>
<protein>
    <recommendedName>
        <fullName evidence="1">DUF397 domain-containing protein</fullName>
    </recommendedName>
</protein>
<dbReference type="RefSeq" id="WP_231488761.1">
    <property type="nucleotide sequence ID" value="NZ_BAAAZO010000012.1"/>
</dbReference>
<dbReference type="Proteomes" id="UP001501074">
    <property type="component" value="Unassembled WGS sequence"/>
</dbReference>
<accession>A0ABP7AMS8</accession>
<evidence type="ECO:0000259" key="1">
    <source>
        <dbReference type="Pfam" id="PF04149"/>
    </source>
</evidence>
<proteinExistence type="predicted"/>
<name>A0ABP7AMS8_9ACTN</name>
<dbReference type="EMBL" id="BAAAZO010000012">
    <property type="protein sequence ID" value="GAA3635693.1"/>
    <property type="molecule type" value="Genomic_DNA"/>
</dbReference>
<gene>
    <name evidence="2" type="ORF">GCM10022223_62660</name>
</gene>
<evidence type="ECO:0000313" key="2">
    <source>
        <dbReference type="EMBL" id="GAA3635693.1"/>
    </source>
</evidence>
<evidence type="ECO:0000313" key="3">
    <source>
        <dbReference type="Proteomes" id="UP001501074"/>
    </source>
</evidence>
<keyword evidence="3" id="KW-1185">Reference proteome</keyword>
<dbReference type="Pfam" id="PF04149">
    <property type="entry name" value="DUF397"/>
    <property type="match status" value="1"/>
</dbReference>
<sequence>MTENVNNPSEWVKARRSTNSNACVEMRRLGHVEVRDTKQRGQGPTLQLGQAAYATWLAGAKSGELDHLTGL</sequence>
<comment type="caution">
    <text evidence="2">The sequence shown here is derived from an EMBL/GenBank/DDBJ whole genome shotgun (WGS) entry which is preliminary data.</text>
</comment>
<reference evidence="3" key="1">
    <citation type="journal article" date="2019" name="Int. J. Syst. Evol. Microbiol.">
        <title>The Global Catalogue of Microorganisms (GCM) 10K type strain sequencing project: providing services to taxonomists for standard genome sequencing and annotation.</title>
        <authorList>
            <consortium name="The Broad Institute Genomics Platform"/>
            <consortium name="The Broad Institute Genome Sequencing Center for Infectious Disease"/>
            <person name="Wu L."/>
            <person name="Ma J."/>
        </authorList>
    </citation>
    <scope>NUCLEOTIDE SEQUENCE [LARGE SCALE GENOMIC DNA]</scope>
    <source>
        <strain evidence="3">JCM 16902</strain>
    </source>
</reference>
<dbReference type="InterPro" id="IPR007278">
    <property type="entry name" value="DUF397"/>
</dbReference>
<organism evidence="2 3">
    <name type="scientific">Kineosporia mesophila</name>
    <dbReference type="NCBI Taxonomy" id="566012"/>
    <lineage>
        <taxon>Bacteria</taxon>
        <taxon>Bacillati</taxon>
        <taxon>Actinomycetota</taxon>
        <taxon>Actinomycetes</taxon>
        <taxon>Kineosporiales</taxon>
        <taxon>Kineosporiaceae</taxon>
        <taxon>Kineosporia</taxon>
    </lineage>
</organism>